<dbReference type="PANTHER" id="PTHR11037">
    <property type="entry name" value="TRANSCRIPTION FACTOR CP2"/>
    <property type="match status" value="1"/>
</dbReference>
<feature type="compositionally biased region" description="Low complexity" evidence="8">
    <location>
        <begin position="377"/>
        <end position="393"/>
    </location>
</feature>
<gene>
    <name evidence="10" type="ORF">BOX15_Mlig001062g4</name>
</gene>
<proteinExistence type="inferred from homology"/>
<dbReference type="Pfam" id="PF18016">
    <property type="entry name" value="SAM_3"/>
    <property type="match status" value="1"/>
</dbReference>
<keyword evidence="11" id="KW-1185">Reference proteome</keyword>
<evidence type="ECO:0000259" key="9">
    <source>
        <dbReference type="PROSITE" id="PS51968"/>
    </source>
</evidence>
<keyword evidence="6 7" id="KW-0539">Nucleus</keyword>
<accession>A0A267ELQ6</accession>
<dbReference type="PANTHER" id="PTHR11037:SF21">
    <property type="entry name" value="GEMINI, ISOFORM C"/>
    <property type="match status" value="1"/>
</dbReference>
<evidence type="ECO:0000256" key="6">
    <source>
        <dbReference type="ARBA" id="ARBA00023242"/>
    </source>
</evidence>
<evidence type="ECO:0000256" key="2">
    <source>
        <dbReference type="ARBA" id="ARBA00010852"/>
    </source>
</evidence>
<comment type="caution">
    <text evidence="10">The sequence shown here is derived from an EMBL/GenBank/DDBJ whole genome shotgun (WGS) entry which is preliminary data.</text>
</comment>
<keyword evidence="4 7" id="KW-0238">DNA-binding</keyword>
<feature type="compositionally biased region" description="Basic and acidic residues" evidence="8">
    <location>
        <begin position="289"/>
        <end position="302"/>
    </location>
</feature>
<reference evidence="10 11" key="1">
    <citation type="submission" date="2017-06" db="EMBL/GenBank/DDBJ databases">
        <title>A platform for efficient transgenesis in Macrostomum lignano, a flatworm model organism for stem cell research.</title>
        <authorList>
            <person name="Berezikov E."/>
        </authorList>
    </citation>
    <scope>NUCLEOTIDE SEQUENCE [LARGE SCALE GENOMIC DNA]</scope>
    <source>
        <strain evidence="10">DV1</strain>
        <tissue evidence="10">Whole organism</tissue>
    </source>
</reference>
<evidence type="ECO:0000256" key="8">
    <source>
        <dbReference type="SAM" id="MobiDB-lite"/>
    </source>
</evidence>
<feature type="compositionally biased region" description="Low complexity" evidence="8">
    <location>
        <begin position="314"/>
        <end position="325"/>
    </location>
</feature>
<dbReference type="InterPro" id="IPR041418">
    <property type="entry name" value="SAM_3"/>
</dbReference>
<feature type="domain" description="Grh/CP2 DB" evidence="9">
    <location>
        <begin position="110"/>
        <end position="338"/>
    </location>
</feature>
<dbReference type="InterPro" id="IPR057520">
    <property type="entry name" value="GRHL1/CP2_C"/>
</dbReference>
<comment type="similarity">
    <text evidence="2">Belongs to the grh/CP2 family. CP2 subfamily.</text>
</comment>
<dbReference type="Pfam" id="PF25416">
    <property type="entry name" value="GRHL1_C"/>
    <property type="match status" value="1"/>
</dbReference>
<evidence type="ECO:0000256" key="5">
    <source>
        <dbReference type="ARBA" id="ARBA00023163"/>
    </source>
</evidence>
<evidence type="ECO:0000256" key="4">
    <source>
        <dbReference type="ARBA" id="ARBA00023125"/>
    </source>
</evidence>
<sequence>ELTMSANGPLPLAQGSAAGFVQLRPGFQTGEWQPMIPPLLTVAGFENQLISLVAGPDQIQQLHLLSPVVASAEPPVVLPLPLAPFKLATTAQHDAGAASFACPERSVGGAELQFNFALSACTSPLIKLNEEPLTYLNQGQPYEVTMSCSASADIARNLRSEFRAGFYDRRLQFMEQEHLECWRQNRPGERVLDIDIPLSYNLRGIAASPACINAVEVLWQPGAPCAACVKLNCISTEFTTRKHGGEKGVPFRLQIDTFDQDSGDHLCSVAAQVKVFKPKGADRKHKMDFKKFERRTDAERSKYQPSAPVTLFRPTALTPPVTTAADSRTHRHNSTSSCGSLPSHCCALGKSSLGSALAQMAPAEPEMFSQQPQQQPAGSFSSGASTGSPLSAHSPPPHPPFPPSTTDASARPQPLSISPSTSPRQVADWLQRHRFQPELIGRLAGFGGTDLLRLNRADLAELCGRVEGIRLANCLTGRNRQRPRLLIYVSQESESVFHPVYLAQLSQAELCSKVSGLFQLDSDKISQVLLHGPGGIPVSITDECVGQMEFESRFCLHTSPDLRHPGRFQIFMQQISEPNA</sequence>
<protein>
    <recommendedName>
        <fullName evidence="9">Grh/CP2 DB domain-containing protein</fullName>
    </recommendedName>
</protein>
<keyword evidence="3" id="KW-0805">Transcription regulation</keyword>
<dbReference type="OrthoDB" id="9996779at2759"/>
<evidence type="ECO:0000313" key="10">
    <source>
        <dbReference type="EMBL" id="PAA62475.1"/>
    </source>
</evidence>
<name>A0A267ELQ6_9PLAT</name>
<evidence type="ECO:0000256" key="7">
    <source>
        <dbReference type="PROSITE-ProRule" id="PRU01313"/>
    </source>
</evidence>
<dbReference type="PROSITE" id="PS51968">
    <property type="entry name" value="GRH_CP2_DB"/>
    <property type="match status" value="1"/>
</dbReference>
<dbReference type="Gene3D" id="1.10.150.50">
    <property type="entry name" value="Transcription Factor, Ets-1"/>
    <property type="match status" value="1"/>
</dbReference>
<dbReference type="InterPro" id="IPR007604">
    <property type="entry name" value="CP2"/>
</dbReference>
<feature type="region of interest" description="Disordered" evidence="8">
    <location>
        <begin position="363"/>
        <end position="423"/>
    </location>
</feature>
<dbReference type="GO" id="GO:0005634">
    <property type="term" value="C:nucleus"/>
    <property type="evidence" value="ECO:0007669"/>
    <property type="project" value="UniProtKB-SubCell"/>
</dbReference>
<dbReference type="AlphaFoldDB" id="A0A267ELQ6"/>
<dbReference type="GO" id="GO:0001228">
    <property type="term" value="F:DNA-binding transcription activator activity, RNA polymerase II-specific"/>
    <property type="evidence" value="ECO:0007669"/>
    <property type="project" value="TreeGrafter"/>
</dbReference>
<dbReference type="Pfam" id="PF04516">
    <property type="entry name" value="CP2"/>
    <property type="match status" value="1"/>
</dbReference>
<evidence type="ECO:0000256" key="3">
    <source>
        <dbReference type="ARBA" id="ARBA00023015"/>
    </source>
</evidence>
<dbReference type="GO" id="GO:0000978">
    <property type="term" value="F:RNA polymerase II cis-regulatory region sequence-specific DNA binding"/>
    <property type="evidence" value="ECO:0007669"/>
    <property type="project" value="TreeGrafter"/>
</dbReference>
<dbReference type="EMBL" id="NIVC01001935">
    <property type="protein sequence ID" value="PAA62475.1"/>
    <property type="molecule type" value="Genomic_DNA"/>
</dbReference>
<feature type="region of interest" description="Disordered" evidence="8">
    <location>
        <begin position="287"/>
        <end position="341"/>
    </location>
</feature>
<feature type="compositionally biased region" description="Pro residues" evidence="8">
    <location>
        <begin position="394"/>
        <end position="403"/>
    </location>
</feature>
<dbReference type="STRING" id="282301.A0A267ELQ6"/>
<feature type="non-terminal residue" evidence="10">
    <location>
        <position position="1"/>
    </location>
</feature>
<evidence type="ECO:0000313" key="11">
    <source>
        <dbReference type="Proteomes" id="UP000215902"/>
    </source>
</evidence>
<keyword evidence="5" id="KW-0804">Transcription</keyword>
<organism evidence="10 11">
    <name type="scientific">Macrostomum lignano</name>
    <dbReference type="NCBI Taxonomy" id="282301"/>
    <lineage>
        <taxon>Eukaryota</taxon>
        <taxon>Metazoa</taxon>
        <taxon>Spiralia</taxon>
        <taxon>Lophotrochozoa</taxon>
        <taxon>Platyhelminthes</taxon>
        <taxon>Rhabditophora</taxon>
        <taxon>Macrostomorpha</taxon>
        <taxon>Macrostomida</taxon>
        <taxon>Macrostomidae</taxon>
        <taxon>Macrostomum</taxon>
    </lineage>
</organism>
<dbReference type="InterPro" id="IPR013761">
    <property type="entry name" value="SAM/pointed_sf"/>
</dbReference>
<dbReference type="InterPro" id="IPR040167">
    <property type="entry name" value="TF_CP2-like"/>
</dbReference>
<dbReference type="SUPFAM" id="SSF47769">
    <property type="entry name" value="SAM/Pointed domain"/>
    <property type="match status" value="1"/>
</dbReference>
<evidence type="ECO:0000256" key="1">
    <source>
        <dbReference type="ARBA" id="ARBA00004123"/>
    </source>
</evidence>
<comment type="subcellular location">
    <subcellularLocation>
        <location evidence="1 7">Nucleus</location>
    </subcellularLocation>
</comment>
<dbReference type="Proteomes" id="UP000215902">
    <property type="component" value="Unassembled WGS sequence"/>
</dbReference>